<dbReference type="GO" id="GO:0016747">
    <property type="term" value="F:acyltransferase activity, transferring groups other than amino-acyl groups"/>
    <property type="evidence" value="ECO:0007669"/>
    <property type="project" value="InterPro"/>
</dbReference>
<feature type="domain" description="N-acetyltransferase" evidence="1">
    <location>
        <begin position="13"/>
        <end position="203"/>
    </location>
</feature>
<organism evidence="2 3">
    <name type="scientific">Modestobacter roseus</name>
    <dbReference type="NCBI Taxonomy" id="1181884"/>
    <lineage>
        <taxon>Bacteria</taxon>
        <taxon>Bacillati</taxon>
        <taxon>Actinomycetota</taxon>
        <taxon>Actinomycetes</taxon>
        <taxon>Geodermatophilales</taxon>
        <taxon>Geodermatophilaceae</taxon>
        <taxon>Modestobacter</taxon>
    </lineage>
</organism>
<dbReference type="AlphaFoldDB" id="A0A562IP08"/>
<evidence type="ECO:0000259" key="1">
    <source>
        <dbReference type="PROSITE" id="PS51186"/>
    </source>
</evidence>
<dbReference type="Pfam" id="PF00583">
    <property type="entry name" value="Acetyltransf_1"/>
    <property type="match status" value="1"/>
</dbReference>
<dbReference type="EMBL" id="VLKF01000001">
    <property type="protein sequence ID" value="TWH72620.1"/>
    <property type="molecule type" value="Genomic_DNA"/>
</dbReference>
<dbReference type="PROSITE" id="PS51186">
    <property type="entry name" value="GNAT"/>
    <property type="match status" value="1"/>
</dbReference>
<dbReference type="InterPro" id="IPR000182">
    <property type="entry name" value="GNAT_dom"/>
</dbReference>
<dbReference type="RefSeq" id="WP_228395391.1">
    <property type="nucleotide sequence ID" value="NZ_ML762529.1"/>
</dbReference>
<accession>A0A562IP08</accession>
<evidence type="ECO:0000313" key="3">
    <source>
        <dbReference type="Proteomes" id="UP000321490"/>
    </source>
</evidence>
<evidence type="ECO:0000313" key="2">
    <source>
        <dbReference type="EMBL" id="TWH72620.1"/>
    </source>
</evidence>
<name>A0A562IP08_9ACTN</name>
<dbReference type="InterPro" id="IPR016181">
    <property type="entry name" value="Acyl_CoA_acyltransferase"/>
</dbReference>
<comment type="caution">
    <text evidence="2">The sequence shown here is derived from an EMBL/GenBank/DDBJ whole genome shotgun (WGS) entry which is preliminary data.</text>
</comment>
<protein>
    <submittedName>
        <fullName evidence="2">Acetyltransferase (GNAT) family protein</fullName>
    </submittedName>
</protein>
<sequence>MTSGPQLEHPVALRIEPATADRFEDVATLLGPRRPDAAACWCLAYWTTSAENTALTGAQRPDRLRELCAGPVPPGLLAYRDGEPVGWCAVGPREEMGRLRRSRTIPVVDELPVWSVVCFVVAPGHRRTGVARALLAGAVDHAAVHGAPAVEGYPVDPTGGRISGSLAYVGTTAMFEATGFSRAVTTSARSAGFTRWLVRRDLTGQPVGSSSP</sequence>
<proteinExistence type="predicted"/>
<dbReference type="CDD" id="cd04301">
    <property type="entry name" value="NAT_SF"/>
    <property type="match status" value="1"/>
</dbReference>
<keyword evidence="2" id="KW-0808">Transferase</keyword>
<gene>
    <name evidence="2" type="ORF">JD78_01136</name>
</gene>
<dbReference type="SUPFAM" id="SSF55729">
    <property type="entry name" value="Acyl-CoA N-acyltransferases (Nat)"/>
    <property type="match status" value="1"/>
</dbReference>
<dbReference type="Gene3D" id="3.40.630.30">
    <property type="match status" value="1"/>
</dbReference>
<keyword evidence="3" id="KW-1185">Reference proteome</keyword>
<dbReference type="Proteomes" id="UP000321490">
    <property type="component" value="Unassembled WGS sequence"/>
</dbReference>
<reference evidence="2 3" key="1">
    <citation type="submission" date="2019-07" db="EMBL/GenBank/DDBJ databases">
        <title>R&amp;d 2014.</title>
        <authorList>
            <person name="Klenk H.-P."/>
        </authorList>
    </citation>
    <scope>NUCLEOTIDE SEQUENCE [LARGE SCALE GENOMIC DNA]</scope>
    <source>
        <strain evidence="2 3">DSM 45764</strain>
    </source>
</reference>